<organism evidence="2 3">
    <name type="scientific">Mikania micrantha</name>
    <name type="common">bitter vine</name>
    <dbReference type="NCBI Taxonomy" id="192012"/>
    <lineage>
        <taxon>Eukaryota</taxon>
        <taxon>Viridiplantae</taxon>
        <taxon>Streptophyta</taxon>
        <taxon>Embryophyta</taxon>
        <taxon>Tracheophyta</taxon>
        <taxon>Spermatophyta</taxon>
        <taxon>Magnoliopsida</taxon>
        <taxon>eudicotyledons</taxon>
        <taxon>Gunneridae</taxon>
        <taxon>Pentapetalae</taxon>
        <taxon>asterids</taxon>
        <taxon>campanulids</taxon>
        <taxon>Asterales</taxon>
        <taxon>Asteraceae</taxon>
        <taxon>Asteroideae</taxon>
        <taxon>Heliantheae alliance</taxon>
        <taxon>Eupatorieae</taxon>
        <taxon>Mikania</taxon>
    </lineage>
</organism>
<proteinExistence type="predicted"/>
<evidence type="ECO:0000313" key="2">
    <source>
        <dbReference type="EMBL" id="KAD6796064.1"/>
    </source>
</evidence>
<name>A0A5N6PQ55_9ASTR</name>
<evidence type="ECO:0000256" key="1">
    <source>
        <dbReference type="SAM" id="MobiDB-lite"/>
    </source>
</evidence>
<reference evidence="2 3" key="1">
    <citation type="submission" date="2019-05" db="EMBL/GenBank/DDBJ databases">
        <title>Mikania micrantha, genome provides insights into the molecular mechanism of rapid growth.</title>
        <authorList>
            <person name="Liu B."/>
        </authorList>
    </citation>
    <scope>NUCLEOTIDE SEQUENCE [LARGE SCALE GENOMIC DNA]</scope>
    <source>
        <strain evidence="2">NLD-2019</strain>
        <tissue evidence="2">Leaf</tissue>
    </source>
</reference>
<evidence type="ECO:0000313" key="3">
    <source>
        <dbReference type="Proteomes" id="UP000326396"/>
    </source>
</evidence>
<dbReference type="PANTHER" id="PTHR35317">
    <property type="entry name" value="OS04G0629600 PROTEIN"/>
    <property type="match status" value="1"/>
</dbReference>
<feature type="region of interest" description="Disordered" evidence="1">
    <location>
        <begin position="214"/>
        <end position="277"/>
    </location>
</feature>
<gene>
    <name evidence="2" type="ORF">E3N88_06960</name>
</gene>
<sequence>MAERGDANKQLATTKENSNLSFQCPILTTTNYPIWSLRIKAIFRAHGIWEAIEPGTDVDPRKDNSAIAYLYQSLPEDLVLQIAHCEHAKDIWEAIKTRHLGVERVMEARLQTLKAEFEAARMKNNERIDDFAAKLAGISSKSAALGSIIEETTLVRKLLTAIPERFLNIAATIEQLVDLKTVKFQEVVGRLKAYEERTGACSSSSNQEQLLLAQDHDSKKIRHDKGYGRGRGNGQDNARGRGRGRGRSGGRGRGAGRAQIIMREDNLLRNSRKTDRSFNASDVMGTVTSQQIVLPERMMSRRTWLMQPPMVLHF</sequence>
<dbReference type="PANTHER" id="PTHR35317:SF44">
    <property type="entry name" value="RNA-DIRECTED DNA POLYMERASE"/>
    <property type="match status" value="1"/>
</dbReference>
<dbReference type="Proteomes" id="UP000326396">
    <property type="component" value="Linkage Group LG11"/>
</dbReference>
<protein>
    <submittedName>
        <fullName evidence="2">Uncharacterized protein</fullName>
    </submittedName>
</protein>
<dbReference type="EMBL" id="SZYD01000003">
    <property type="protein sequence ID" value="KAD6796064.1"/>
    <property type="molecule type" value="Genomic_DNA"/>
</dbReference>
<feature type="compositionally biased region" description="Basic residues" evidence="1">
    <location>
        <begin position="240"/>
        <end position="250"/>
    </location>
</feature>
<feature type="compositionally biased region" description="Basic and acidic residues" evidence="1">
    <location>
        <begin position="262"/>
        <end position="276"/>
    </location>
</feature>
<comment type="caution">
    <text evidence="2">The sequence shown here is derived from an EMBL/GenBank/DDBJ whole genome shotgun (WGS) entry which is preliminary data.</text>
</comment>
<dbReference type="Pfam" id="PF14223">
    <property type="entry name" value="Retrotran_gag_2"/>
    <property type="match status" value="1"/>
</dbReference>
<accession>A0A5N6PQ55</accession>
<keyword evidence="3" id="KW-1185">Reference proteome</keyword>
<dbReference type="OrthoDB" id="780295at2759"/>
<dbReference type="AlphaFoldDB" id="A0A5N6PQ55"/>